<proteinExistence type="predicted"/>
<feature type="transmembrane region" description="Helical" evidence="1">
    <location>
        <begin position="238"/>
        <end position="264"/>
    </location>
</feature>
<evidence type="ECO:0000256" key="1">
    <source>
        <dbReference type="SAM" id="Phobius"/>
    </source>
</evidence>
<feature type="transmembrane region" description="Helical" evidence="1">
    <location>
        <begin position="310"/>
        <end position="334"/>
    </location>
</feature>
<organism evidence="3 4">
    <name type="scientific">Dorea acetigenes</name>
    <dbReference type="NCBI Taxonomy" id="2981787"/>
    <lineage>
        <taxon>Bacteria</taxon>
        <taxon>Bacillati</taxon>
        <taxon>Bacillota</taxon>
        <taxon>Clostridia</taxon>
        <taxon>Lachnospirales</taxon>
        <taxon>Lachnospiraceae</taxon>
        <taxon>Dorea</taxon>
    </lineage>
</organism>
<name>A0ABT2RPZ6_9FIRM</name>
<sequence length="388" mass="42438">MRRKRVLSATMMILGIWLLAGLCAAASDSEEEPGYMENIEESLMEEFDFQEIEEVLDELFPEEKLSFRETVLTFMNGDIQEGLDMAKRLIKDQFTYAFRVNKNNLIHILLIVVVAAVFTNFSSVFQNKQISEISFYVLYLLLIALCLRSFQASVDWVSDGIGALIDFMKVLGPVYFVAVAIAKGSVTSAAFYNLMLLVIFVAELFVLKFLVPCVHVYIMVKVLNFLSGEDYLSKFAELIEMVITWTLKTMLACMAGLQFIQGLIAPAIDAVKRSVLTKGVEAIPGVGDAIGGVTEVVLGTAVLVKNSIGVAGMLICVLLCVGPVIQMAVMALMYKLSAALAQPVSDKRLVNCMESVGEGCRLLLRMLFTVGVLFLLTIAIAAAAAGKG</sequence>
<comment type="caution">
    <text evidence="3">The sequence shown here is derived from an EMBL/GenBank/DDBJ whole genome shotgun (WGS) entry which is preliminary data.</text>
</comment>
<keyword evidence="1" id="KW-0812">Transmembrane</keyword>
<accession>A0ABT2RPZ6</accession>
<keyword evidence="4" id="KW-1185">Reference proteome</keyword>
<dbReference type="EMBL" id="JAOQJU010000020">
    <property type="protein sequence ID" value="MCU6687491.1"/>
    <property type="molecule type" value="Genomic_DNA"/>
</dbReference>
<feature type="chain" id="PRO_5046277972" evidence="2">
    <location>
        <begin position="27"/>
        <end position="388"/>
    </location>
</feature>
<evidence type="ECO:0000313" key="3">
    <source>
        <dbReference type="EMBL" id="MCU6687491.1"/>
    </source>
</evidence>
<evidence type="ECO:0000256" key="2">
    <source>
        <dbReference type="SAM" id="SignalP"/>
    </source>
</evidence>
<keyword evidence="2" id="KW-0732">Signal</keyword>
<protein>
    <submittedName>
        <fullName evidence="3">Stage III sporulation protein AE</fullName>
    </submittedName>
</protein>
<gene>
    <name evidence="3" type="ORF">OCV99_13275</name>
</gene>
<keyword evidence="1" id="KW-1133">Transmembrane helix</keyword>
<feature type="transmembrane region" description="Helical" evidence="1">
    <location>
        <begin position="133"/>
        <end position="154"/>
    </location>
</feature>
<dbReference type="InterPro" id="IPR014194">
    <property type="entry name" value="Spore_III_AE"/>
</dbReference>
<reference evidence="3 4" key="1">
    <citation type="journal article" date="2021" name="ISME Commun">
        <title>Automated analysis of genomic sequences facilitates high-throughput and comprehensive description of bacteria.</title>
        <authorList>
            <person name="Hitch T.C.A."/>
        </authorList>
    </citation>
    <scope>NUCLEOTIDE SEQUENCE [LARGE SCALE GENOMIC DNA]</scope>
    <source>
        <strain evidence="3 4">Sanger_03</strain>
    </source>
</reference>
<evidence type="ECO:0000313" key="4">
    <source>
        <dbReference type="Proteomes" id="UP001652431"/>
    </source>
</evidence>
<feature type="transmembrane region" description="Helical" evidence="1">
    <location>
        <begin position="194"/>
        <end position="218"/>
    </location>
</feature>
<feature type="signal peptide" evidence="2">
    <location>
        <begin position="1"/>
        <end position="26"/>
    </location>
</feature>
<keyword evidence="1" id="KW-0472">Membrane</keyword>
<dbReference type="Proteomes" id="UP001652431">
    <property type="component" value="Unassembled WGS sequence"/>
</dbReference>
<dbReference type="Pfam" id="PF09546">
    <property type="entry name" value="Spore_III_AE"/>
    <property type="match status" value="1"/>
</dbReference>
<feature type="transmembrane region" description="Helical" evidence="1">
    <location>
        <begin position="362"/>
        <end position="385"/>
    </location>
</feature>
<dbReference type="RefSeq" id="WP_158371209.1">
    <property type="nucleotide sequence ID" value="NZ_JAOQJU010000020.1"/>
</dbReference>
<feature type="transmembrane region" description="Helical" evidence="1">
    <location>
        <begin position="104"/>
        <end position="121"/>
    </location>
</feature>